<feature type="compositionally biased region" description="Low complexity" evidence="1">
    <location>
        <begin position="239"/>
        <end position="252"/>
    </location>
</feature>
<keyword evidence="2" id="KW-1133">Transmembrane helix</keyword>
<keyword evidence="4" id="KW-1185">Reference proteome</keyword>
<gene>
    <name evidence="3" type="ORF">K466DRAFT_582546</name>
</gene>
<feature type="compositionally biased region" description="Polar residues" evidence="1">
    <location>
        <begin position="534"/>
        <end position="543"/>
    </location>
</feature>
<organism evidence="3 4">
    <name type="scientific">Polyporus arcularius HHB13444</name>
    <dbReference type="NCBI Taxonomy" id="1314778"/>
    <lineage>
        <taxon>Eukaryota</taxon>
        <taxon>Fungi</taxon>
        <taxon>Dikarya</taxon>
        <taxon>Basidiomycota</taxon>
        <taxon>Agaricomycotina</taxon>
        <taxon>Agaricomycetes</taxon>
        <taxon>Polyporales</taxon>
        <taxon>Polyporaceae</taxon>
        <taxon>Polyporus</taxon>
    </lineage>
</organism>
<feature type="compositionally biased region" description="Polar residues" evidence="1">
    <location>
        <begin position="163"/>
        <end position="186"/>
    </location>
</feature>
<evidence type="ECO:0000313" key="4">
    <source>
        <dbReference type="Proteomes" id="UP000308197"/>
    </source>
</evidence>
<reference evidence="3 4" key="1">
    <citation type="journal article" date="2019" name="Nat. Ecol. Evol.">
        <title>Megaphylogeny resolves global patterns of mushroom evolution.</title>
        <authorList>
            <person name="Varga T."/>
            <person name="Krizsan K."/>
            <person name="Foldi C."/>
            <person name="Dima B."/>
            <person name="Sanchez-Garcia M."/>
            <person name="Sanchez-Ramirez S."/>
            <person name="Szollosi G.J."/>
            <person name="Szarkandi J.G."/>
            <person name="Papp V."/>
            <person name="Albert L."/>
            <person name="Andreopoulos W."/>
            <person name="Angelini C."/>
            <person name="Antonin V."/>
            <person name="Barry K.W."/>
            <person name="Bougher N.L."/>
            <person name="Buchanan P."/>
            <person name="Buyck B."/>
            <person name="Bense V."/>
            <person name="Catcheside P."/>
            <person name="Chovatia M."/>
            <person name="Cooper J."/>
            <person name="Damon W."/>
            <person name="Desjardin D."/>
            <person name="Finy P."/>
            <person name="Geml J."/>
            <person name="Haridas S."/>
            <person name="Hughes K."/>
            <person name="Justo A."/>
            <person name="Karasinski D."/>
            <person name="Kautmanova I."/>
            <person name="Kiss B."/>
            <person name="Kocsube S."/>
            <person name="Kotiranta H."/>
            <person name="LaButti K.M."/>
            <person name="Lechner B.E."/>
            <person name="Liimatainen K."/>
            <person name="Lipzen A."/>
            <person name="Lukacs Z."/>
            <person name="Mihaltcheva S."/>
            <person name="Morgado L.N."/>
            <person name="Niskanen T."/>
            <person name="Noordeloos M.E."/>
            <person name="Ohm R.A."/>
            <person name="Ortiz-Santana B."/>
            <person name="Ovrebo C."/>
            <person name="Racz N."/>
            <person name="Riley R."/>
            <person name="Savchenko A."/>
            <person name="Shiryaev A."/>
            <person name="Soop K."/>
            <person name="Spirin V."/>
            <person name="Szebenyi C."/>
            <person name="Tomsovsky M."/>
            <person name="Tulloss R.E."/>
            <person name="Uehling J."/>
            <person name="Grigoriev I.V."/>
            <person name="Vagvolgyi C."/>
            <person name="Papp T."/>
            <person name="Martin F.M."/>
            <person name="Miettinen O."/>
            <person name="Hibbett D.S."/>
            <person name="Nagy L.G."/>
        </authorList>
    </citation>
    <scope>NUCLEOTIDE SEQUENCE [LARGE SCALE GENOMIC DNA]</scope>
    <source>
        <strain evidence="3 4">HHB13444</strain>
    </source>
</reference>
<feature type="compositionally biased region" description="Low complexity" evidence="1">
    <location>
        <begin position="410"/>
        <end position="423"/>
    </location>
</feature>
<name>A0A5C3PQK3_9APHY</name>
<accession>A0A5C3PQK3</accession>
<evidence type="ECO:0000256" key="1">
    <source>
        <dbReference type="SAM" id="MobiDB-lite"/>
    </source>
</evidence>
<dbReference type="InParanoid" id="A0A5C3PQK3"/>
<dbReference type="AlphaFoldDB" id="A0A5C3PQK3"/>
<keyword evidence="2" id="KW-0472">Membrane</keyword>
<keyword evidence="2" id="KW-0812">Transmembrane</keyword>
<feature type="compositionally biased region" description="Low complexity" evidence="1">
    <location>
        <begin position="376"/>
        <end position="401"/>
    </location>
</feature>
<evidence type="ECO:0000256" key="2">
    <source>
        <dbReference type="SAM" id="Phobius"/>
    </source>
</evidence>
<feature type="transmembrane region" description="Helical" evidence="2">
    <location>
        <begin position="28"/>
        <end position="50"/>
    </location>
</feature>
<sequence length="623" mass="66002">MPPPAACSNCANDSSSAPPAQQQANVGVVLGVLGGLCLVAIVVVVVVPLVRRRVRRREPIFSSRSSDHSYRKARTSDIEDEMYLPSRRPSFLHQKMFPGPDGKPLLKPLILDPLRPISALTWSDLRSGANSPSSSTDPGSDELAHPHSHLHLHRGTPDPADQASLQTDRAQTSHRTMSKSTKSSYGTAGAVEDEARSSLPSLQRSPTPPGLSSKRGSPAVPSRRASLPITPISPPDSSPSPSRYGSGPGMPFFAPPPGAHAPGVPATPYNPLSPVSPQTASTSSLARSSSYAPSIPRRGPGMEPVPEDGDADEYAETRSLQLPSPPASPDQSDARWSKRRPSLTGRQSAPNALPFRPRSSTGPSVALPLTAAFQTSVLRSGSSSSTSNPGAGSQRYPSITTSPPPRTRSRPSSVSVPMSGSTPSPAPEVDVMVRPTEMFRRLSTSDVRHRQPPSHSAREDGPIGRAYLRSSNAQQVPEVREAGPGPSSHRHAMVYNPPPSYRDGPTFTTPPPNPLSPLSPPSPIPSSSAPRLSVSTSHTSQHSRPPGMGAPHPPAVTWKSLASGSRTSLSSQQSHLRDPTRSRSNSIRSTRTLPSQLPPLDPVTPLALSLQGSPESENERKQL</sequence>
<feature type="region of interest" description="Disordered" evidence="1">
    <location>
        <begin position="125"/>
        <end position="623"/>
    </location>
</feature>
<dbReference type="EMBL" id="ML211013">
    <property type="protein sequence ID" value="TFK91722.1"/>
    <property type="molecule type" value="Genomic_DNA"/>
</dbReference>
<dbReference type="STRING" id="1314778.A0A5C3PQK3"/>
<evidence type="ECO:0000313" key="3">
    <source>
        <dbReference type="EMBL" id="TFK91722.1"/>
    </source>
</evidence>
<proteinExistence type="predicted"/>
<feature type="compositionally biased region" description="Acidic residues" evidence="1">
    <location>
        <begin position="305"/>
        <end position="314"/>
    </location>
</feature>
<feature type="compositionally biased region" description="Low complexity" evidence="1">
    <location>
        <begin position="560"/>
        <end position="574"/>
    </location>
</feature>
<dbReference type="Proteomes" id="UP000308197">
    <property type="component" value="Unassembled WGS sequence"/>
</dbReference>
<feature type="compositionally biased region" description="Pro residues" evidence="1">
    <location>
        <begin position="508"/>
        <end position="524"/>
    </location>
</feature>
<protein>
    <submittedName>
        <fullName evidence="3">Uncharacterized protein</fullName>
    </submittedName>
</protein>
<feature type="compositionally biased region" description="Polar residues" evidence="1">
    <location>
        <begin position="128"/>
        <end position="138"/>
    </location>
</feature>
<feature type="compositionally biased region" description="Low complexity" evidence="1">
    <location>
        <begin position="582"/>
        <end position="592"/>
    </location>
</feature>
<feature type="compositionally biased region" description="Low complexity" evidence="1">
    <location>
        <begin position="280"/>
        <end position="294"/>
    </location>
</feature>